<keyword evidence="2" id="KW-0723">Serine/threonine-protein kinase</keyword>
<evidence type="ECO:0000256" key="6">
    <source>
        <dbReference type="ARBA" id="ARBA00022741"/>
    </source>
</evidence>
<organism evidence="14">
    <name type="scientific">uncultured Sulfurovum sp</name>
    <dbReference type="NCBI Taxonomy" id="269237"/>
    <lineage>
        <taxon>Bacteria</taxon>
        <taxon>Pseudomonadati</taxon>
        <taxon>Campylobacterota</taxon>
        <taxon>Epsilonproteobacteria</taxon>
        <taxon>Campylobacterales</taxon>
        <taxon>Sulfurovaceae</taxon>
        <taxon>Sulfurovum</taxon>
        <taxon>environmental samples</taxon>
    </lineage>
</organism>
<dbReference type="GO" id="GO:0005524">
    <property type="term" value="F:ATP binding"/>
    <property type="evidence" value="ECO:0007669"/>
    <property type="project" value="UniProtKB-KW"/>
</dbReference>
<dbReference type="InterPro" id="IPR020859">
    <property type="entry name" value="ROC"/>
</dbReference>
<reference evidence="14" key="1">
    <citation type="submission" date="2020-01" db="EMBL/GenBank/DDBJ databases">
        <authorList>
            <person name="Meier V. D."/>
            <person name="Meier V D."/>
        </authorList>
    </citation>
    <scope>NUCLEOTIDE SEQUENCE</scope>
    <source>
        <strain evidence="14">HLG_WM_MAG_05</strain>
    </source>
</reference>
<evidence type="ECO:0000259" key="13">
    <source>
        <dbReference type="PROSITE" id="PS51424"/>
    </source>
</evidence>
<proteinExistence type="predicted"/>
<dbReference type="SMART" id="SM00365">
    <property type="entry name" value="LRR_SD22"/>
    <property type="match status" value="6"/>
</dbReference>
<dbReference type="InterPro" id="IPR032171">
    <property type="entry name" value="COR-A"/>
</dbReference>
<dbReference type="Pfam" id="PF08477">
    <property type="entry name" value="Roc"/>
    <property type="match status" value="2"/>
</dbReference>
<evidence type="ECO:0000313" key="14">
    <source>
        <dbReference type="EMBL" id="CAA6815296.1"/>
    </source>
</evidence>
<keyword evidence="3" id="KW-0433">Leucine-rich repeat</keyword>
<dbReference type="Gene3D" id="3.40.50.300">
    <property type="entry name" value="P-loop containing nucleotide triphosphate hydrolases"/>
    <property type="match status" value="1"/>
</dbReference>
<sequence length="890" mass="104326">MSNLNSLSFYNNQDLILDNNVLELKKLEFLNLGFTNIDQIVDELSTLRHLKELDLSGNGFDEIPSSLFLLNKLEKLSLDNNKIAEIPTEISQLEFLKVLDVRFNNIRQVSKKIHDLNLSEFLLTGNPFLLMSELQNTNVNDMLNRIFSIYDEYDKSKSIDLSNLGIAYVPDLSQFSDLESLNLSDNNIKLESYTLEDKKDETIKYKVYCENDENFKRLTKFKNIDLSKNDISEIPKYLTAITTLEVLDLNSNNIEEIPKSFLNLINLKELKLSDNPVSRVQGFDINKLPIEIIDFLLFNQKKEEVPLNEAKILVLGDENSGKSSLVERLVYNRFNAEYNSTRAIDILGFELSKNIFIDKLKKFQWSKKDKMTLLDDEHYIYAFEECYDNLIKVNIWDFAGQEVTYQVHNLFMSEESLYLLVIDGQKENNIIENLDWLEAISANADAPPVIIVVTKHENNQAYRIEEKEYQERYKDGYLKVCYVSAKENIGFDELKFSIELQLGKLQSINEKIPIEYMKVKKHIEKILIESKENEDFESYILEANEFDKICREHKITDRKEKKNLRVILNDIGTIIGSANDEMHVINPAWIIKVLYEIIRSKDINDGGELNLNSFDDIMKNNSYSERHYKWIIDFLIKNKIALEQDESMVLIPSRLPVNSPEGFSKENYMKVDKEFGLNFRYRYKKRFKKSILFDFIIQMQKYIVESEVKYWANGVFLEYKGAKAVVISNKIYKTIDIHLPINNEESRELLVKIRDKIDEISKKDWDIDDDWDIVKEIAIVQDNRPVRYKSYKFLKFKKEEGVTTVELDIWGKPTEFELSDLLDRYEGDDVEENEIVKLKKDEKKNFEKYLRGFSKEYEIAINSSEDSEDFERCSDNAGNQARKTAETFCK</sequence>
<dbReference type="GO" id="GO:0005737">
    <property type="term" value="C:cytoplasm"/>
    <property type="evidence" value="ECO:0007669"/>
    <property type="project" value="TreeGrafter"/>
</dbReference>
<keyword evidence="9" id="KW-0342">GTP-binding</keyword>
<dbReference type="Gene3D" id="3.80.10.10">
    <property type="entry name" value="Ribonuclease Inhibitor"/>
    <property type="match status" value="2"/>
</dbReference>
<dbReference type="PROSITE" id="PS51450">
    <property type="entry name" value="LRR"/>
    <property type="match status" value="3"/>
</dbReference>
<name>A0A6S6TAT2_9BACT</name>
<evidence type="ECO:0000256" key="10">
    <source>
        <dbReference type="ARBA" id="ARBA00047899"/>
    </source>
</evidence>
<dbReference type="InterPro" id="IPR036388">
    <property type="entry name" value="WH-like_DNA-bd_sf"/>
</dbReference>
<feature type="domain" description="Roc" evidence="13">
    <location>
        <begin position="303"/>
        <end position="505"/>
    </location>
</feature>
<dbReference type="PANTHER" id="PTHR48051:SF1">
    <property type="entry name" value="RAS SUPPRESSOR PROTEIN 1"/>
    <property type="match status" value="1"/>
</dbReference>
<evidence type="ECO:0000256" key="2">
    <source>
        <dbReference type="ARBA" id="ARBA00022527"/>
    </source>
</evidence>
<dbReference type="EMBL" id="CACVAU010000045">
    <property type="protein sequence ID" value="CAA6815296.1"/>
    <property type="molecule type" value="Genomic_DNA"/>
</dbReference>
<evidence type="ECO:0000256" key="9">
    <source>
        <dbReference type="ARBA" id="ARBA00023134"/>
    </source>
</evidence>
<keyword evidence="4" id="KW-0808">Transferase</keyword>
<comment type="catalytic activity">
    <reaction evidence="10">
        <text>L-threonyl-[protein] + ATP = O-phospho-L-threonyl-[protein] + ADP + H(+)</text>
        <dbReference type="Rhea" id="RHEA:46608"/>
        <dbReference type="Rhea" id="RHEA-COMP:11060"/>
        <dbReference type="Rhea" id="RHEA-COMP:11605"/>
        <dbReference type="ChEBI" id="CHEBI:15378"/>
        <dbReference type="ChEBI" id="CHEBI:30013"/>
        <dbReference type="ChEBI" id="CHEBI:30616"/>
        <dbReference type="ChEBI" id="CHEBI:61977"/>
        <dbReference type="ChEBI" id="CHEBI:456216"/>
        <dbReference type="EC" id="2.7.11.1"/>
    </reaction>
</comment>
<dbReference type="SMART" id="SM00369">
    <property type="entry name" value="LRR_TYP"/>
    <property type="match status" value="5"/>
</dbReference>
<keyword evidence="6" id="KW-0547">Nucleotide-binding</keyword>
<dbReference type="InterPro" id="IPR001611">
    <property type="entry name" value="Leu-rich_rpt"/>
</dbReference>
<evidence type="ECO:0000256" key="11">
    <source>
        <dbReference type="ARBA" id="ARBA00048679"/>
    </source>
</evidence>
<protein>
    <recommendedName>
        <fullName evidence="1">non-specific serine/threonine protein kinase</fullName>
        <ecNumber evidence="1">2.7.11.1</ecNumber>
    </recommendedName>
</protein>
<dbReference type="GO" id="GO:0004674">
    <property type="term" value="F:protein serine/threonine kinase activity"/>
    <property type="evidence" value="ECO:0007669"/>
    <property type="project" value="UniProtKB-KW"/>
</dbReference>
<accession>A0A6S6TAT2</accession>
<keyword evidence="5" id="KW-0677">Repeat</keyword>
<dbReference type="GO" id="GO:0005525">
    <property type="term" value="F:GTP binding"/>
    <property type="evidence" value="ECO:0007669"/>
    <property type="project" value="InterPro"/>
</dbReference>
<dbReference type="InterPro" id="IPR005225">
    <property type="entry name" value="Small_GTP-bd"/>
</dbReference>
<comment type="catalytic activity">
    <reaction evidence="11">
        <text>L-seryl-[protein] + ATP = O-phospho-L-seryl-[protein] + ADP + H(+)</text>
        <dbReference type="Rhea" id="RHEA:17989"/>
        <dbReference type="Rhea" id="RHEA-COMP:9863"/>
        <dbReference type="Rhea" id="RHEA-COMP:11604"/>
        <dbReference type="ChEBI" id="CHEBI:15378"/>
        <dbReference type="ChEBI" id="CHEBI:29999"/>
        <dbReference type="ChEBI" id="CHEBI:30616"/>
        <dbReference type="ChEBI" id="CHEBI:83421"/>
        <dbReference type="ChEBI" id="CHEBI:456216"/>
        <dbReference type="EC" id="2.7.11.1"/>
    </reaction>
</comment>
<dbReference type="InterPro" id="IPR032675">
    <property type="entry name" value="LRR_dom_sf"/>
</dbReference>
<dbReference type="SMART" id="SM00175">
    <property type="entry name" value="RAB"/>
    <property type="match status" value="1"/>
</dbReference>
<dbReference type="InterPro" id="IPR003591">
    <property type="entry name" value="Leu-rich_rpt_typical-subtyp"/>
</dbReference>
<dbReference type="SUPFAM" id="SSF52047">
    <property type="entry name" value="RNI-like"/>
    <property type="match status" value="1"/>
</dbReference>
<dbReference type="PROSITE" id="PS51419">
    <property type="entry name" value="RAB"/>
    <property type="match status" value="1"/>
</dbReference>
<evidence type="ECO:0000256" key="1">
    <source>
        <dbReference type="ARBA" id="ARBA00012513"/>
    </source>
</evidence>
<gene>
    <name evidence="14" type="ORF">HELGO_WM15843</name>
</gene>
<dbReference type="NCBIfam" id="TIGR00231">
    <property type="entry name" value="small_GTP"/>
    <property type="match status" value="1"/>
</dbReference>
<dbReference type="PANTHER" id="PTHR48051">
    <property type="match status" value="1"/>
</dbReference>
<dbReference type="Gene3D" id="1.10.10.10">
    <property type="entry name" value="Winged helix-like DNA-binding domain superfamily/Winged helix DNA-binding domain"/>
    <property type="match status" value="1"/>
</dbReference>
<evidence type="ECO:0000256" key="4">
    <source>
        <dbReference type="ARBA" id="ARBA00022679"/>
    </source>
</evidence>
<dbReference type="PROSITE" id="PS51424">
    <property type="entry name" value="ROC"/>
    <property type="match status" value="1"/>
</dbReference>
<dbReference type="Pfam" id="PF00560">
    <property type="entry name" value="LRR_1"/>
    <property type="match status" value="3"/>
</dbReference>
<dbReference type="Pfam" id="PF25497">
    <property type="entry name" value="COR-B"/>
    <property type="match status" value="1"/>
</dbReference>
<dbReference type="InterPro" id="IPR027417">
    <property type="entry name" value="P-loop_NTPase"/>
</dbReference>
<evidence type="ECO:0000256" key="12">
    <source>
        <dbReference type="SAM" id="MobiDB-lite"/>
    </source>
</evidence>
<evidence type="ECO:0000256" key="5">
    <source>
        <dbReference type="ARBA" id="ARBA00022737"/>
    </source>
</evidence>
<evidence type="ECO:0000256" key="7">
    <source>
        <dbReference type="ARBA" id="ARBA00022777"/>
    </source>
</evidence>
<evidence type="ECO:0000256" key="3">
    <source>
        <dbReference type="ARBA" id="ARBA00022614"/>
    </source>
</evidence>
<dbReference type="InterPro" id="IPR050216">
    <property type="entry name" value="LRR_domain-containing"/>
</dbReference>
<feature type="region of interest" description="Disordered" evidence="12">
    <location>
        <begin position="868"/>
        <end position="890"/>
    </location>
</feature>
<dbReference type="Gene3D" id="1.10.10.2200">
    <property type="match status" value="1"/>
</dbReference>
<keyword evidence="7" id="KW-0418">Kinase</keyword>
<evidence type="ECO:0000256" key="8">
    <source>
        <dbReference type="ARBA" id="ARBA00022840"/>
    </source>
</evidence>
<dbReference type="SUPFAM" id="SSF52540">
    <property type="entry name" value="P-loop containing nucleoside triphosphate hydrolases"/>
    <property type="match status" value="1"/>
</dbReference>
<dbReference type="InterPro" id="IPR057263">
    <property type="entry name" value="COR-B"/>
</dbReference>
<keyword evidence="8" id="KW-0067">ATP-binding</keyword>
<dbReference type="EC" id="2.7.11.1" evidence="1"/>
<dbReference type="AlphaFoldDB" id="A0A6S6TAT2"/>
<dbReference type="Gene3D" id="3.30.310.200">
    <property type="match status" value="1"/>
</dbReference>
<dbReference type="Pfam" id="PF16095">
    <property type="entry name" value="COR-A"/>
    <property type="match status" value="1"/>
</dbReference>